<comment type="caution">
    <text evidence="2">The sequence shown here is derived from an EMBL/GenBank/DDBJ whole genome shotgun (WGS) entry which is preliminary data.</text>
</comment>
<proteinExistence type="predicted"/>
<sequence length="159" mass="17638">MGKKRGWLALVLVLVLWNVTGCEASEVEDLWNAVLEVLEEESEITATETPEAYDLTLTFPTDRYPETASHIADAISKGHSEVCTIDRDGSDRRRELSLANIPTKSGFDRDEWPMAMCEEGGEGASVRYIDPSDNRGAGSWVGNQLREHPDGTRVKFVVP</sequence>
<accession>A0ABU1IRY4</accession>
<protein>
    <recommendedName>
        <fullName evidence="1">Deoxyribonuclease NucA/NucB domain-containing protein</fullName>
    </recommendedName>
</protein>
<dbReference type="Proteomes" id="UP001185012">
    <property type="component" value="Unassembled WGS sequence"/>
</dbReference>
<evidence type="ECO:0000313" key="3">
    <source>
        <dbReference type="Proteomes" id="UP001185012"/>
    </source>
</evidence>
<gene>
    <name evidence="2" type="ORF">JOE21_003577</name>
</gene>
<evidence type="ECO:0000313" key="2">
    <source>
        <dbReference type="EMBL" id="MDR6227554.1"/>
    </source>
</evidence>
<keyword evidence="3" id="KW-1185">Reference proteome</keyword>
<dbReference type="EMBL" id="JAVDQG010000010">
    <property type="protein sequence ID" value="MDR6227554.1"/>
    <property type="molecule type" value="Genomic_DNA"/>
</dbReference>
<reference evidence="2 3" key="1">
    <citation type="submission" date="2023-07" db="EMBL/GenBank/DDBJ databases">
        <title>Genomic Encyclopedia of Type Strains, Phase IV (KMG-IV): sequencing the most valuable type-strain genomes for metagenomic binning, comparative biology and taxonomic classification.</title>
        <authorList>
            <person name="Goeker M."/>
        </authorList>
    </citation>
    <scope>NUCLEOTIDE SEQUENCE [LARGE SCALE GENOMIC DNA]</scope>
    <source>
        <strain evidence="2 3">DSM 45903</strain>
    </source>
</reference>
<organism evidence="2 3">
    <name type="scientific">Desmospora profundinema</name>
    <dbReference type="NCBI Taxonomy" id="1571184"/>
    <lineage>
        <taxon>Bacteria</taxon>
        <taxon>Bacillati</taxon>
        <taxon>Bacillota</taxon>
        <taxon>Bacilli</taxon>
        <taxon>Bacillales</taxon>
        <taxon>Thermoactinomycetaceae</taxon>
        <taxon>Desmospora</taxon>
    </lineage>
</organism>
<dbReference type="Pfam" id="PF14040">
    <property type="entry name" value="DNase_NucA_NucB"/>
    <property type="match status" value="1"/>
</dbReference>
<feature type="domain" description="Deoxyribonuclease NucA/NucB" evidence="1">
    <location>
        <begin position="103"/>
        <end position="152"/>
    </location>
</feature>
<dbReference type="InterPro" id="IPR029476">
    <property type="entry name" value="DNase_NucA_NucB"/>
</dbReference>
<evidence type="ECO:0000259" key="1">
    <source>
        <dbReference type="Pfam" id="PF14040"/>
    </source>
</evidence>
<name>A0ABU1IRY4_9BACL</name>